<feature type="region of interest" description="Disordered" evidence="1">
    <location>
        <begin position="1"/>
        <end position="23"/>
    </location>
</feature>
<feature type="region of interest" description="Disordered" evidence="1">
    <location>
        <begin position="107"/>
        <end position="175"/>
    </location>
</feature>
<gene>
    <name evidence="2" type="primary">GK25604_0</name>
    <name evidence="2" type="ORF">g.3093</name>
</gene>
<reference evidence="2" key="1">
    <citation type="submission" date="2015-07" db="EMBL/GenBank/DDBJ databases">
        <title>Transcriptome Assembly of Anthurium amnicola.</title>
        <authorList>
            <person name="Suzuki J."/>
        </authorList>
    </citation>
    <scope>NUCLEOTIDE SEQUENCE</scope>
</reference>
<organism evidence="2">
    <name type="scientific">Anthurium amnicola</name>
    <dbReference type="NCBI Taxonomy" id="1678845"/>
    <lineage>
        <taxon>Eukaryota</taxon>
        <taxon>Viridiplantae</taxon>
        <taxon>Streptophyta</taxon>
        <taxon>Embryophyta</taxon>
        <taxon>Tracheophyta</taxon>
        <taxon>Spermatophyta</taxon>
        <taxon>Magnoliopsida</taxon>
        <taxon>Liliopsida</taxon>
        <taxon>Araceae</taxon>
        <taxon>Pothoideae</taxon>
        <taxon>Potheae</taxon>
        <taxon>Anthurium</taxon>
    </lineage>
</organism>
<evidence type="ECO:0000256" key="1">
    <source>
        <dbReference type="SAM" id="MobiDB-lite"/>
    </source>
</evidence>
<feature type="compositionally biased region" description="Basic and acidic residues" evidence="1">
    <location>
        <begin position="111"/>
        <end position="136"/>
    </location>
</feature>
<feature type="compositionally biased region" description="Basic and acidic residues" evidence="1">
    <location>
        <begin position="162"/>
        <end position="175"/>
    </location>
</feature>
<dbReference type="EMBL" id="GDJX01011942">
    <property type="protein sequence ID" value="JAT55994.1"/>
    <property type="molecule type" value="Transcribed_RNA"/>
</dbReference>
<feature type="compositionally biased region" description="Polar residues" evidence="1">
    <location>
        <begin position="149"/>
        <end position="160"/>
    </location>
</feature>
<name>A0A1D1YMY1_9ARAE</name>
<feature type="region of interest" description="Disordered" evidence="1">
    <location>
        <begin position="43"/>
        <end position="93"/>
    </location>
</feature>
<accession>A0A1D1YMY1</accession>
<protein>
    <submittedName>
        <fullName evidence="2">NFU1 iron-sulfur cluster scaffold, mitochondrial</fullName>
    </submittedName>
</protein>
<feature type="non-terminal residue" evidence="2">
    <location>
        <position position="175"/>
    </location>
</feature>
<feature type="compositionally biased region" description="Polar residues" evidence="1">
    <location>
        <begin position="74"/>
        <end position="91"/>
    </location>
</feature>
<proteinExistence type="predicted"/>
<evidence type="ECO:0000313" key="2">
    <source>
        <dbReference type="EMBL" id="JAT55994.1"/>
    </source>
</evidence>
<sequence length="175" mass="19014">MASKIAENTCPEQQHKSPKDKILECSVRRPSPLHMSKLSKSELATAEVLPKPLHQNTRKNIGTEVSEDQRSNLHRNGSVDSFPNKITSEDNNLAPLLGGQKQLVPEVDSVEQLHIDKTTAEDNGDQEKKTSERSSAVKDSSACAKVSDGMSSLTKTSVSAKISDRAEFVESGKSS</sequence>
<feature type="compositionally biased region" description="Basic and acidic residues" evidence="1">
    <location>
        <begin position="13"/>
        <end position="23"/>
    </location>
</feature>
<dbReference type="AlphaFoldDB" id="A0A1D1YMY1"/>